<protein>
    <submittedName>
        <fullName evidence="2">Uncharacterized protein</fullName>
    </submittedName>
</protein>
<keyword evidence="1" id="KW-1133">Transmembrane helix</keyword>
<sequence length="164" mass="16741">MRHPHPASYNVLWASRNGAVGGAILGVPLMALTAILDTVMENSSSSIASLASIIQYALGVGISAGSASLGARILIASLGAERVRQGVKESAIAGAVGSAVWIGASLVVSLVILTITSGGGGIARTIQKFQLKRRNDRAGNVVAVERVESGADGPSIERNGVWRV</sequence>
<evidence type="ECO:0000313" key="3">
    <source>
        <dbReference type="Proteomes" id="UP000620104"/>
    </source>
</evidence>
<reference evidence="2" key="1">
    <citation type="submission" date="2020-07" db="EMBL/GenBank/DDBJ databases">
        <title>Draft Genome Sequence of a Deep-Sea Yeast, Naganishia (Cryptococcus) liquefaciens strain N6.</title>
        <authorList>
            <person name="Han Y.W."/>
            <person name="Kajitani R."/>
            <person name="Morimoto H."/>
            <person name="Parhat M."/>
            <person name="Tsubouchi H."/>
            <person name="Bakenova O."/>
            <person name="Ogata M."/>
            <person name="Argunhan B."/>
            <person name="Aoki R."/>
            <person name="Kajiwara S."/>
            <person name="Itoh T."/>
            <person name="Iwasaki H."/>
        </authorList>
    </citation>
    <scope>NUCLEOTIDE SEQUENCE</scope>
    <source>
        <strain evidence="2">N6</strain>
    </source>
</reference>
<gene>
    <name evidence="2" type="ORF">NliqN6_0191</name>
</gene>
<dbReference type="OrthoDB" id="10536065at2759"/>
<keyword evidence="3" id="KW-1185">Reference proteome</keyword>
<accession>A0A8H3TMX7</accession>
<keyword evidence="1" id="KW-0472">Membrane</keyword>
<dbReference type="AlphaFoldDB" id="A0A8H3TMX7"/>
<organism evidence="2 3">
    <name type="scientific">Naganishia liquefaciens</name>
    <dbReference type="NCBI Taxonomy" id="104408"/>
    <lineage>
        <taxon>Eukaryota</taxon>
        <taxon>Fungi</taxon>
        <taxon>Dikarya</taxon>
        <taxon>Basidiomycota</taxon>
        <taxon>Agaricomycotina</taxon>
        <taxon>Tremellomycetes</taxon>
        <taxon>Filobasidiales</taxon>
        <taxon>Filobasidiaceae</taxon>
        <taxon>Naganishia</taxon>
    </lineage>
</organism>
<evidence type="ECO:0000256" key="1">
    <source>
        <dbReference type="SAM" id="Phobius"/>
    </source>
</evidence>
<dbReference type="Proteomes" id="UP000620104">
    <property type="component" value="Unassembled WGS sequence"/>
</dbReference>
<evidence type="ECO:0000313" key="2">
    <source>
        <dbReference type="EMBL" id="GHJ83789.1"/>
    </source>
</evidence>
<proteinExistence type="predicted"/>
<feature type="transmembrane region" description="Helical" evidence="1">
    <location>
        <begin position="18"/>
        <end position="36"/>
    </location>
</feature>
<feature type="transmembrane region" description="Helical" evidence="1">
    <location>
        <begin position="100"/>
        <end position="123"/>
    </location>
</feature>
<name>A0A8H3TMX7_9TREE</name>
<comment type="caution">
    <text evidence="2">The sequence shown here is derived from an EMBL/GenBank/DDBJ whole genome shotgun (WGS) entry which is preliminary data.</text>
</comment>
<keyword evidence="1" id="KW-0812">Transmembrane</keyword>
<dbReference type="EMBL" id="BLZA01000005">
    <property type="protein sequence ID" value="GHJ83789.1"/>
    <property type="molecule type" value="Genomic_DNA"/>
</dbReference>